<feature type="domain" description="Helix-turn-helix" evidence="1">
    <location>
        <begin position="53"/>
        <end position="103"/>
    </location>
</feature>
<organism evidence="3 5">
    <name type="scientific">Capnocytophaga haemolytica</name>
    <dbReference type="NCBI Taxonomy" id="45243"/>
    <lineage>
        <taxon>Bacteria</taxon>
        <taxon>Pseudomonadati</taxon>
        <taxon>Bacteroidota</taxon>
        <taxon>Flavobacteriia</taxon>
        <taxon>Flavobacteriales</taxon>
        <taxon>Flavobacteriaceae</taxon>
        <taxon>Capnocytophaga</taxon>
    </lineage>
</organism>
<dbReference type="KEGG" id="chg:AXF12_05885"/>
<reference evidence="3 5" key="2">
    <citation type="submission" date="2017-06" db="EMBL/GenBank/DDBJ databases">
        <authorList>
            <consortium name="Pathogen Informatics"/>
        </authorList>
    </citation>
    <scope>NUCLEOTIDE SEQUENCE [LARGE SCALE GENOMIC DNA]</scope>
    <source>
        <strain evidence="3 5">NCTC12947</strain>
    </source>
</reference>
<evidence type="ECO:0000313" key="2">
    <source>
        <dbReference type="EMBL" id="AMD85090.1"/>
    </source>
</evidence>
<dbReference type="InterPro" id="IPR041657">
    <property type="entry name" value="HTH_17"/>
</dbReference>
<protein>
    <submittedName>
        <fullName evidence="3">DNA binding domain, excisionase family</fullName>
    </submittedName>
</protein>
<evidence type="ECO:0000259" key="1">
    <source>
        <dbReference type="Pfam" id="PF12728"/>
    </source>
</evidence>
<evidence type="ECO:0000313" key="4">
    <source>
        <dbReference type="Proteomes" id="UP000065822"/>
    </source>
</evidence>
<gene>
    <name evidence="2" type="ORF">AXF12_05885</name>
    <name evidence="3" type="ORF">SAMEA44541418_00541</name>
</gene>
<name>A0AAX2GVL8_9FLAO</name>
<keyword evidence="4" id="KW-1185">Reference proteome</keyword>
<dbReference type="GO" id="GO:0003677">
    <property type="term" value="F:DNA binding"/>
    <property type="evidence" value="ECO:0007669"/>
    <property type="project" value="InterPro"/>
</dbReference>
<reference evidence="2 4" key="1">
    <citation type="submission" date="2016-02" db="EMBL/GenBank/DDBJ databases">
        <authorList>
            <person name="Holder M.E."/>
            <person name="Ajami N.J."/>
            <person name="Petrosino J.F."/>
        </authorList>
    </citation>
    <scope>NUCLEOTIDE SEQUENCE [LARGE SCALE GENOMIC DNA]</scope>
    <source>
        <strain evidence="2 4">CCUG 32990</strain>
    </source>
</reference>
<accession>A0AAX2GVL8</accession>
<evidence type="ECO:0000313" key="5">
    <source>
        <dbReference type="Proteomes" id="UP000215539"/>
    </source>
</evidence>
<dbReference type="RefSeq" id="WP_066429163.1">
    <property type="nucleotide sequence ID" value="NZ_CP014227.1"/>
</dbReference>
<dbReference type="Proteomes" id="UP000215539">
    <property type="component" value="Chromosome 1"/>
</dbReference>
<dbReference type="InterPro" id="IPR010093">
    <property type="entry name" value="SinI_DNA-bd"/>
</dbReference>
<sequence length="107" mass="12140">MRTVVQRLVEEIDTLHHSERVALFKELGVVPDSTDIIANALEIVERRRLQSQLMGTAEAAKYLNVTAATIRKWYEMNKLKNVNPKKGGHPKFAVADLDAFKEHKKTA</sequence>
<dbReference type="Gene3D" id="1.10.1660.10">
    <property type="match status" value="1"/>
</dbReference>
<evidence type="ECO:0000313" key="3">
    <source>
        <dbReference type="EMBL" id="SNV05101.1"/>
    </source>
</evidence>
<dbReference type="EMBL" id="LT906449">
    <property type="protein sequence ID" value="SNV05101.1"/>
    <property type="molecule type" value="Genomic_DNA"/>
</dbReference>
<dbReference type="NCBIfam" id="TIGR01764">
    <property type="entry name" value="excise"/>
    <property type="match status" value="1"/>
</dbReference>
<dbReference type="EMBL" id="CP014227">
    <property type="protein sequence ID" value="AMD85090.1"/>
    <property type="molecule type" value="Genomic_DNA"/>
</dbReference>
<dbReference type="AlphaFoldDB" id="A0AAX2GVL8"/>
<dbReference type="Proteomes" id="UP000065822">
    <property type="component" value="Chromosome"/>
</dbReference>
<dbReference type="SUPFAM" id="SSF46955">
    <property type="entry name" value="Putative DNA-binding domain"/>
    <property type="match status" value="1"/>
</dbReference>
<dbReference type="InterPro" id="IPR009061">
    <property type="entry name" value="DNA-bd_dom_put_sf"/>
</dbReference>
<proteinExistence type="predicted"/>
<dbReference type="Pfam" id="PF12728">
    <property type="entry name" value="HTH_17"/>
    <property type="match status" value="1"/>
</dbReference>